<proteinExistence type="evidence at transcript level"/>
<organism evidence="1">
    <name type="scientific">Zea mays</name>
    <name type="common">Maize</name>
    <dbReference type="NCBI Taxonomy" id="4577"/>
    <lineage>
        <taxon>Eukaryota</taxon>
        <taxon>Viridiplantae</taxon>
        <taxon>Streptophyta</taxon>
        <taxon>Embryophyta</taxon>
        <taxon>Tracheophyta</taxon>
        <taxon>Spermatophyta</taxon>
        <taxon>Magnoliopsida</taxon>
        <taxon>Liliopsida</taxon>
        <taxon>Poales</taxon>
        <taxon>Poaceae</taxon>
        <taxon>PACMAD clade</taxon>
        <taxon>Panicoideae</taxon>
        <taxon>Andropogonodae</taxon>
        <taxon>Andropogoneae</taxon>
        <taxon>Tripsacinae</taxon>
        <taxon>Zea</taxon>
    </lineage>
</organism>
<dbReference type="EMBL" id="EU958346">
    <property type="protein sequence ID" value="ACG30464.1"/>
    <property type="molecule type" value="mRNA"/>
</dbReference>
<dbReference type="AlphaFoldDB" id="B6T031"/>
<protein>
    <submittedName>
        <fullName evidence="1">Uncharacterized protein</fullName>
    </submittedName>
</protein>
<accession>B6T031</accession>
<sequence>MSKSSSPSIRSTGPSAREKMRWNFDDKVFEASNRVLNIVLDAVNKIRSLKSPVDTNERWSAFALFRGQEVDATI</sequence>
<evidence type="ECO:0000313" key="1">
    <source>
        <dbReference type="EMBL" id="ACG30464.1"/>
    </source>
</evidence>
<reference evidence="1" key="1">
    <citation type="journal article" date="2009" name="Plant Mol. Biol.">
        <title>Insights into corn genes derived from large-scale cDNA sequencing.</title>
        <authorList>
            <person name="Alexandrov N.N."/>
            <person name="Brover V.V."/>
            <person name="Freidin S."/>
            <person name="Troukhan M.E."/>
            <person name="Tatarinova T.V."/>
            <person name="Zhang H."/>
            <person name="Swaller T.J."/>
            <person name="Lu Y.P."/>
            <person name="Bouck J."/>
            <person name="Flavell R.B."/>
            <person name="Feldmann K.A."/>
        </authorList>
    </citation>
    <scope>NUCLEOTIDE SEQUENCE</scope>
</reference>
<name>B6T031_MAIZE</name>